<reference evidence="1 2" key="1">
    <citation type="journal article" date="2013" name="Curr. Biol.">
        <title>The Genome of the Foraminiferan Reticulomyxa filosa.</title>
        <authorList>
            <person name="Glockner G."/>
            <person name="Hulsmann N."/>
            <person name="Schleicher M."/>
            <person name="Noegel A.A."/>
            <person name="Eichinger L."/>
            <person name="Gallinger C."/>
            <person name="Pawlowski J."/>
            <person name="Sierra R."/>
            <person name="Euteneuer U."/>
            <person name="Pillet L."/>
            <person name="Moustafa A."/>
            <person name="Platzer M."/>
            <person name="Groth M."/>
            <person name="Szafranski K."/>
            <person name="Schliwa M."/>
        </authorList>
    </citation>
    <scope>NUCLEOTIDE SEQUENCE [LARGE SCALE GENOMIC DNA]</scope>
</reference>
<evidence type="ECO:0000313" key="2">
    <source>
        <dbReference type="Proteomes" id="UP000023152"/>
    </source>
</evidence>
<dbReference type="OrthoDB" id="37886at2759"/>
<dbReference type="SUPFAM" id="SSF47874">
    <property type="entry name" value="Annexin"/>
    <property type="match status" value="1"/>
</dbReference>
<keyword evidence="2" id="KW-1185">Reference proteome</keyword>
<dbReference type="GO" id="GO:0005544">
    <property type="term" value="F:calcium-dependent phospholipid binding"/>
    <property type="evidence" value="ECO:0007669"/>
    <property type="project" value="InterPro"/>
</dbReference>
<accession>X6LGL7</accession>
<evidence type="ECO:0000313" key="1">
    <source>
        <dbReference type="EMBL" id="ETO00267.1"/>
    </source>
</evidence>
<sequence>MFDGDMVAVVVNKTKKTDDDYHLLVDYALTLKREETDPRIVDERRVSKDSDALKNALEGKTLNMEVIYDIFTHRSWGHLDQVLIEFNKFSKINAKSLMEKKIGGRVGTAFQIMIDTAQNRHAYWALNV</sequence>
<dbReference type="InterPro" id="IPR037104">
    <property type="entry name" value="Annexin_sf"/>
</dbReference>
<organism evidence="1 2">
    <name type="scientific">Reticulomyxa filosa</name>
    <dbReference type="NCBI Taxonomy" id="46433"/>
    <lineage>
        <taxon>Eukaryota</taxon>
        <taxon>Sar</taxon>
        <taxon>Rhizaria</taxon>
        <taxon>Retaria</taxon>
        <taxon>Foraminifera</taxon>
        <taxon>Monothalamids</taxon>
        <taxon>Reticulomyxidae</taxon>
        <taxon>Reticulomyxa</taxon>
    </lineage>
</organism>
<dbReference type="AlphaFoldDB" id="X6LGL7"/>
<proteinExistence type="predicted"/>
<dbReference type="Proteomes" id="UP000023152">
    <property type="component" value="Unassembled WGS sequence"/>
</dbReference>
<name>X6LGL7_RETFI</name>
<comment type="caution">
    <text evidence="1">The sequence shown here is derived from an EMBL/GenBank/DDBJ whole genome shotgun (WGS) entry which is preliminary data.</text>
</comment>
<dbReference type="Gene3D" id="1.10.220.10">
    <property type="entry name" value="Annexin"/>
    <property type="match status" value="1"/>
</dbReference>
<dbReference type="EMBL" id="ASPP01041503">
    <property type="protein sequence ID" value="ETO00267.1"/>
    <property type="molecule type" value="Genomic_DNA"/>
</dbReference>
<gene>
    <name evidence="1" type="ORF">RFI_37180</name>
</gene>
<dbReference type="GO" id="GO:0005509">
    <property type="term" value="F:calcium ion binding"/>
    <property type="evidence" value="ECO:0007669"/>
    <property type="project" value="InterPro"/>
</dbReference>
<protein>
    <submittedName>
        <fullName evidence="1">Uncharacterized protein</fullName>
    </submittedName>
</protein>